<dbReference type="PANTHER" id="PTHR46564:SF1">
    <property type="entry name" value="TRANSPOSASE"/>
    <property type="match status" value="1"/>
</dbReference>
<dbReference type="STRING" id="642492.Clole_0563"/>
<keyword evidence="5" id="KW-1185">Reference proteome</keyword>
<dbReference type="EMBL" id="CP002582">
    <property type="protein sequence ID" value="ADZ85925.1"/>
    <property type="molecule type" value="Genomic_DNA"/>
</dbReference>
<evidence type="ECO:0000259" key="1">
    <source>
        <dbReference type="Pfam" id="PF13358"/>
    </source>
</evidence>
<dbReference type="EMBL" id="CP002582">
    <property type="protein sequence ID" value="ADZ82299.1"/>
    <property type="molecule type" value="Genomic_DNA"/>
</dbReference>
<dbReference type="eggNOG" id="COG3335">
    <property type="taxonomic scope" value="Bacteria"/>
</dbReference>
<proteinExistence type="predicted"/>
<dbReference type="RefSeq" id="WP_013655600.1">
    <property type="nucleotide sequence ID" value="NC_015275.1"/>
</dbReference>
<dbReference type="HOGENOM" id="CLU_056788_0_1_9"/>
<protein>
    <submittedName>
        <fullName evidence="4">Transposase</fullName>
    </submittedName>
</protein>
<dbReference type="SUPFAM" id="SSF46689">
    <property type="entry name" value="Homeodomain-like"/>
    <property type="match status" value="1"/>
</dbReference>
<dbReference type="EMBL" id="CP002582">
    <property type="protein sequence ID" value="ADZ85751.1"/>
    <property type="molecule type" value="Genomic_DNA"/>
</dbReference>
<name>F2JLA6_CELLD</name>
<organism evidence="3 5">
    <name type="scientific">Cellulosilyticum lentocellum (strain ATCC 49066 / DSM 5427 / NCIMB 11756 / RHM5)</name>
    <name type="common">Clostridium lentocellum</name>
    <dbReference type="NCBI Taxonomy" id="642492"/>
    <lineage>
        <taxon>Bacteria</taxon>
        <taxon>Bacillati</taxon>
        <taxon>Bacillota</taxon>
        <taxon>Clostridia</taxon>
        <taxon>Lachnospirales</taxon>
        <taxon>Cellulosilyticaceae</taxon>
        <taxon>Cellulosilyticum</taxon>
    </lineage>
</organism>
<dbReference type="PANTHER" id="PTHR46564">
    <property type="entry name" value="TRANSPOSASE"/>
    <property type="match status" value="1"/>
</dbReference>
<sequence>MSRTTSVTAELHGYSLEELKKLRRSYSTEIGRNVLTTVVMLIEGNSVKQIADFLAVRLITVYTYINRWNELGISSLEDYRGRTPSNCKMTAEMEHDLLEVVQHNIPNDFEFLGNVWTAKLLSDYLNQNYGIRLCPQCIRDTLHKNNYSFKRAQKRPSKGVKSEQESFKKMIETTSTVENDSDSVLYVMDETALRTESDNRRTWSPVGVSPILESNGSHQGVNIIGATEITKNFDTIADIYDAAHTIKGKEIKEFLSELLERNLGKKVYVVLDNAKTHNNHEIQEFWSQNTNRLVLINTPVYSPQLNPQENIWNLLKNKVYTVGAKESTDALFEEVNHLYNQFNDDKGLIKNIVNPRNYYFKSRI</sequence>
<dbReference type="NCBIfam" id="NF033545">
    <property type="entry name" value="transpos_IS630"/>
    <property type="match status" value="1"/>
</dbReference>
<reference evidence="3 5" key="1">
    <citation type="journal article" date="2011" name="J. Bacteriol.">
        <title>Complete genome sequence of the cellulose-degrading bacterium Cellulosilyticum lentocellum.</title>
        <authorList>
            <consortium name="US DOE Joint Genome Institute"/>
            <person name="Miller D.A."/>
            <person name="Suen G."/>
            <person name="Bruce D."/>
            <person name="Copeland A."/>
            <person name="Cheng J.F."/>
            <person name="Detter C."/>
            <person name="Goodwin L.A."/>
            <person name="Han C.S."/>
            <person name="Hauser L.J."/>
            <person name="Land M.L."/>
            <person name="Lapidus A."/>
            <person name="Lucas S."/>
            <person name="Meincke L."/>
            <person name="Pitluck S."/>
            <person name="Tapia R."/>
            <person name="Teshima H."/>
            <person name="Woyke T."/>
            <person name="Fox B.G."/>
            <person name="Angert E.R."/>
            <person name="Currie C.R."/>
        </authorList>
    </citation>
    <scope>NUCLEOTIDE SEQUENCE [LARGE SCALE GENOMIC DNA]</scope>
    <source>
        <strain evidence="5">ATCC 49066 / DSM 5427 / NCIMB 11756 / RHM5</strain>
        <strain evidence="3">DSM 5427</strain>
    </source>
</reference>
<dbReference type="InterPro" id="IPR038717">
    <property type="entry name" value="Tc1-like_DDE_dom"/>
</dbReference>
<evidence type="ECO:0000313" key="4">
    <source>
        <dbReference type="EMBL" id="ADZ85925.1"/>
    </source>
</evidence>
<dbReference type="Pfam" id="PF13358">
    <property type="entry name" value="DDE_3"/>
    <property type="match status" value="1"/>
</dbReference>
<evidence type="ECO:0000313" key="5">
    <source>
        <dbReference type="Proteomes" id="UP000008467"/>
    </source>
</evidence>
<dbReference type="KEGG" id="cle:Clole_0563"/>
<dbReference type="GO" id="GO:0003676">
    <property type="term" value="F:nucleic acid binding"/>
    <property type="evidence" value="ECO:0007669"/>
    <property type="project" value="InterPro"/>
</dbReference>
<dbReference type="InterPro" id="IPR047655">
    <property type="entry name" value="Transpos_IS630-like"/>
</dbReference>
<evidence type="ECO:0000313" key="2">
    <source>
        <dbReference type="EMBL" id="ADZ82299.1"/>
    </source>
</evidence>
<dbReference type="KEGG" id="cle:Clole_4253"/>
<dbReference type="KEGG" id="cle:Clole_4074"/>
<gene>
    <name evidence="2" type="ordered locus">Clole_0563</name>
    <name evidence="3" type="ordered locus">Clole_4074</name>
    <name evidence="4" type="ordered locus">Clole_4253</name>
</gene>
<accession>F2JLA6</accession>
<dbReference type="Pfam" id="PF13565">
    <property type="entry name" value="HTH_32"/>
    <property type="match status" value="1"/>
</dbReference>
<dbReference type="InterPro" id="IPR036397">
    <property type="entry name" value="RNaseH_sf"/>
</dbReference>
<feature type="domain" description="Tc1-like transposase DDE" evidence="1">
    <location>
        <begin position="185"/>
        <end position="320"/>
    </location>
</feature>
<dbReference type="InterPro" id="IPR009057">
    <property type="entry name" value="Homeodomain-like_sf"/>
</dbReference>
<dbReference type="Proteomes" id="UP000008467">
    <property type="component" value="Chromosome"/>
</dbReference>
<evidence type="ECO:0000313" key="3">
    <source>
        <dbReference type="EMBL" id="ADZ85751.1"/>
    </source>
</evidence>
<dbReference type="Gene3D" id="3.30.420.10">
    <property type="entry name" value="Ribonuclease H-like superfamily/Ribonuclease H"/>
    <property type="match status" value="1"/>
</dbReference>
<dbReference type="AlphaFoldDB" id="F2JLA6"/>